<dbReference type="InterPro" id="IPR010982">
    <property type="entry name" value="Lambda_DNA-bd_dom_sf"/>
</dbReference>
<evidence type="ECO:0000313" key="2">
    <source>
        <dbReference type="EMBL" id="GIL28760.1"/>
    </source>
</evidence>
<proteinExistence type="predicted"/>
<dbReference type="CDD" id="cd00093">
    <property type="entry name" value="HTH_XRE"/>
    <property type="match status" value="1"/>
</dbReference>
<evidence type="ECO:0000313" key="3">
    <source>
        <dbReference type="Proteomes" id="UP000614996"/>
    </source>
</evidence>
<dbReference type="Pfam" id="PF13560">
    <property type="entry name" value="HTH_31"/>
    <property type="match status" value="1"/>
</dbReference>
<dbReference type="PROSITE" id="PS50943">
    <property type="entry name" value="HTH_CROC1"/>
    <property type="match status" value="1"/>
</dbReference>
<dbReference type="SMART" id="SM00530">
    <property type="entry name" value="HTH_XRE"/>
    <property type="match status" value="1"/>
</dbReference>
<dbReference type="EMBL" id="BOPO01000077">
    <property type="protein sequence ID" value="GIL28760.1"/>
    <property type="molecule type" value="Genomic_DNA"/>
</dbReference>
<dbReference type="InterPro" id="IPR043917">
    <property type="entry name" value="DUF5753"/>
</dbReference>
<accession>A0A8J4AFQ7</accession>
<keyword evidence="3" id="KW-1185">Reference proteome</keyword>
<reference evidence="3" key="1">
    <citation type="journal article" date="2021" name="Int. J. Syst. Evol. Microbiol.">
        <title>Actinocatenispora comari sp. nov., an endophytic actinomycete isolated from aerial parts of Comarum salesowianum.</title>
        <authorList>
            <person name="Oyunbileg N."/>
            <person name="Iizaka Y."/>
            <person name="Hamada M."/>
            <person name="Davaapurev B.O."/>
            <person name="Fukumoto A."/>
            <person name="Tsetseg B."/>
            <person name="Kato F."/>
            <person name="Tamura T."/>
            <person name="Batkhuu J."/>
            <person name="Anzai Y."/>
        </authorList>
    </citation>
    <scope>NUCLEOTIDE SEQUENCE [LARGE SCALE GENOMIC DNA]</scope>
    <source>
        <strain evidence="3">NUM-2625</strain>
    </source>
</reference>
<dbReference type="InterPro" id="IPR001387">
    <property type="entry name" value="Cro/C1-type_HTH"/>
</dbReference>
<organism evidence="2 3">
    <name type="scientific">Actinocatenispora comari</name>
    <dbReference type="NCBI Taxonomy" id="2807577"/>
    <lineage>
        <taxon>Bacteria</taxon>
        <taxon>Bacillati</taxon>
        <taxon>Actinomycetota</taxon>
        <taxon>Actinomycetes</taxon>
        <taxon>Micromonosporales</taxon>
        <taxon>Micromonosporaceae</taxon>
        <taxon>Actinocatenispora</taxon>
    </lineage>
</organism>
<evidence type="ECO:0000259" key="1">
    <source>
        <dbReference type="PROSITE" id="PS50943"/>
    </source>
</evidence>
<dbReference type="SUPFAM" id="SSF47413">
    <property type="entry name" value="lambda repressor-like DNA-binding domains"/>
    <property type="match status" value="1"/>
</dbReference>
<dbReference type="Proteomes" id="UP000614996">
    <property type="component" value="Unassembled WGS sequence"/>
</dbReference>
<dbReference type="AlphaFoldDB" id="A0A8J4AFQ7"/>
<dbReference type="GO" id="GO:0003677">
    <property type="term" value="F:DNA binding"/>
    <property type="evidence" value="ECO:0007669"/>
    <property type="project" value="InterPro"/>
</dbReference>
<dbReference type="Pfam" id="PF19054">
    <property type="entry name" value="DUF5753"/>
    <property type="match status" value="1"/>
</dbReference>
<feature type="domain" description="HTH cro/C1-type" evidence="1">
    <location>
        <begin position="17"/>
        <end position="71"/>
    </location>
</feature>
<sequence>MPRRPPGVRARALGAELRELRAATKLSTRAVAERLGWAYSTVNRIETGKRKTTTDEVSALLVVYDVKGEERDRLIELTREVDQPGWWETSGSPWLRSQLTALIAFENTASLIASHPSVRIPGLLQTPDYARALLRSAELPEYAIESMVAMRVGRQTTLTKPGAPEYVAVIDEAALRRPVGGAATMADQLSHLLKQATRTNITIQAVPFSLGAHTGLDGAFLVLAFPKASTVVHLENKRGGVFLDQPNDVHPYVEALSTLQKVALSPDETIGFIQSIAVEYEQME</sequence>
<gene>
    <name evidence="2" type="ORF">NUM_40140</name>
</gene>
<protein>
    <submittedName>
        <fullName evidence="2">Transcriptional regulator</fullName>
    </submittedName>
</protein>
<comment type="caution">
    <text evidence="2">The sequence shown here is derived from an EMBL/GenBank/DDBJ whole genome shotgun (WGS) entry which is preliminary data.</text>
</comment>
<dbReference type="Gene3D" id="1.10.260.40">
    <property type="entry name" value="lambda repressor-like DNA-binding domains"/>
    <property type="match status" value="1"/>
</dbReference>
<name>A0A8J4AFQ7_9ACTN</name>